<dbReference type="Proteomes" id="UP001193734">
    <property type="component" value="Unassembled WGS sequence"/>
</dbReference>
<reference evidence="7 8" key="1">
    <citation type="submission" date="2020-05" db="EMBL/GenBank/DDBJ databases">
        <title>Distinct polysaccharide utilization as determinants for interspecies competition between intestinal Prevotella spp.</title>
        <authorList>
            <person name="Galvez E.J.C."/>
            <person name="Iljazovic A."/>
            <person name="Strowig T."/>
        </authorList>
    </citation>
    <scope>NUCLEOTIDE SEQUENCE [LARGE SCALE GENOMIC DNA]</scope>
    <source>
        <strain evidence="7 8">PROD</strain>
    </source>
</reference>
<evidence type="ECO:0000256" key="1">
    <source>
        <dbReference type="ARBA" id="ARBA00004651"/>
    </source>
</evidence>
<gene>
    <name evidence="7" type="ORF">HPS55_04460</name>
</gene>
<feature type="transmembrane region" description="Helical" evidence="6">
    <location>
        <begin position="437"/>
        <end position="460"/>
    </location>
</feature>
<dbReference type="PANTHER" id="PTHR30250:SF26">
    <property type="entry name" value="PSMA PROTEIN"/>
    <property type="match status" value="1"/>
</dbReference>
<feature type="transmembrane region" description="Helical" evidence="6">
    <location>
        <begin position="227"/>
        <end position="248"/>
    </location>
</feature>
<dbReference type="EMBL" id="JABKKE010000005">
    <property type="protein sequence ID" value="NPE13587.1"/>
    <property type="molecule type" value="Genomic_DNA"/>
</dbReference>
<feature type="transmembrane region" description="Helical" evidence="6">
    <location>
        <begin position="315"/>
        <end position="339"/>
    </location>
</feature>
<proteinExistence type="predicted"/>
<feature type="transmembrane region" description="Helical" evidence="6">
    <location>
        <begin position="16"/>
        <end position="33"/>
    </location>
</feature>
<keyword evidence="8" id="KW-1185">Reference proteome</keyword>
<dbReference type="PANTHER" id="PTHR30250">
    <property type="entry name" value="PST FAMILY PREDICTED COLANIC ACID TRANSPORTER"/>
    <property type="match status" value="1"/>
</dbReference>
<feature type="transmembrane region" description="Helical" evidence="6">
    <location>
        <begin position="466"/>
        <end position="491"/>
    </location>
</feature>
<keyword evidence="3 6" id="KW-0812">Transmembrane</keyword>
<keyword evidence="5 6" id="KW-0472">Membrane</keyword>
<keyword evidence="2" id="KW-1003">Cell membrane</keyword>
<evidence type="ECO:0000256" key="2">
    <source>
        <dbReference type="ARBA" id="ARBA00022475"/>
    </source>
</evidence>
<evidence type="ECO:0000313" key="7">
    <source>
        <dbReference type="EMBL" id="NPE13587.1"/>
    </source>
</evidence>
<evidence type="ECO:0000256" key="6">
    <source>
        <dbReference type="SAM" id="Phobius"/>
    </source>
</evidence>
<feature type="transmembrane region" description="Helical" evidence="6">
    <location>
        <begin position="137"/>
        <end position="156"/>
    </location>
</feature>
<feature type="transmembrane region" description="Helical" evidence="6">
    <location>
        <begin position="189"/>
        <end position="212"/>
    </location>
</feature>
<accession>A0ABX2AS82</accession>
<feature type="transmembrane region" description="Helical" evidence="6">
    <location>
        <begin position="45"/>
        <end position="61"/>
    </location>
</feature>
<keyword evidence="4 6" id="KW-1133">Transmembrane helix</keyword>
<feature type="transmembrane region" description="Helical" evidence="6">
    <location>
        <begin position="345"/>
        <end position="363"/>
    </location>
</feature>
<evidence type="ECO:0000256" key="3">
    <source>
        <dbReference type="ARBA" id="ARBA00022692"/>
    </source>
</evidence>
<protein>
    <submittedName>
        <fullName evidence="7">Lipopolysaccharide biosynthesis protein</fullName>
    </submittedName>
</protein>
<dbReference type="RefSeq" id="WP_172176155.1">
    <property type="nucleotide sequence ID" value="NZ_CASGIA010000004.1"/>
</dbReference>
<feature type="transmembrane region" description="Helical" evidence="6">
    <location>
        <begin position="162"/>
        <end position="182"/>
    </location>
</feature>
<dbReference type="GeneID" id="82157012"/>
<comment type="caution">
    <text evidence="7">The sequence shown here is derived from an EMBL/GenBank/DDBJ whole genome shotgun (WGS) entry which is preliminary data.</text>
</comment>
<sequence>MSEESQKTQRIAKNTFILYVRMLFTVFISLYTARLVLDKLGAEDYGIYNVVGGVVAMMWMLNGALQSSTTRNITIELGCENFEKLNKVFGNALSIHGLLSFVILLIGETIGLWFVCNQLNIPSDRIIAAQWIYQTSILSMVISVMSVPFNAAIVAYEKMSVYSYISILDVVLKLVVVFALDLGSTDRLVMYSVLMFATQFVVQGCYIIYGLVKLPEITFHFLYDKKIFTSMFAFAGWNLIGSGSALVMTTGHSIILNQFFGPLVNAAKGIANTVLSKVGSLSNSFQMALNPQIYKSYATGNMEYMHKLIFASSKFSYFLIFIISLPIIIEADNILGFWLKEVPKYTIGFVRLLLLTTAVNALCNPQVIAAQATGNIKKFQMVESFTLLSILPFTWMVLKFGLEPLSAFYIYLVIHIVAVLARAIMLRKMINLSLKTYLRYVIFPIIIVTVGTTLVGFVLHELVKPAYFITSLLVCSVLSIITVLSVFFIGLQKNEQNLVKEKIAFVIAKMLNISK</sequence>
<name>A0ABX2AS82_9BACT</name>
<evidence type="ECO:0000256" key="5">
    <source>
        <dbReference type="ARBA" id="ARBA00023136"/>
    </source>
</evidence>
<comment type="subcellular location">
    <subcellularLocation>
        <location evidence="1">Cell membrane</location>
        <topology evidence="1">Multi-pass membrane protein</topology>
    </subcellularLocation>
</comment>
<evidence type="ECO:0000256" key="4">
    <source>
        <dbReference type="ARBA" id="ARBA00022989"/>
    </source>
</evidence>
<evidence type="ECO:0000313" key="8">
    <source>
        <dbReference type="Proteomes" id="UP001193734"/>
    </source>
</evidence>
<dbReference type="InterPro" id="IPR050833">
    <property type="entry name" value="Poly_Biosynth_Transport"/>
</dbReference>
<feature type="transmembrane region" description="Helical" evidence="6">
    <location>
        <begin position="93"/>
        <end position="116"/>
    </location>
</feature>
<feature type="transmembrane region" description="Helical" evidence="6">
    <location>
        <begin position="408"/>
        <end position="425"/>
    </location>
</feature>
<organism evidence="7 8">
    <name type="scientific">Xylanibacter rodentium</name>
    <dbReference type="NCBI Taxonomy" id="2736289"/>
    <lineage>
        <taxon>Bacteria</taxon>
        <taxon>Pseudomonadati</taxon>
        <taxon>Bacteroidota</taxon>
        <taxon>Bacteroidia</taxon>
        <taxon>Bacteroidales</taxon>
        <taxon>Prevotellaceae</taxon>
        <taxon>Xylanibacter</taxon>
    </lineage>
</organism>